<evidence type="ECO:0000313" key="2">
    <source>
        <dbReference type="Proteomes" id="UP000594404"/>
    </source>
</evidence>
<name>A0A7S9RGQ2_9BACT</name>
<gene>
    <name evidence="1" type="ORF">CVT01_02170</name>
</gene>
<evidence type="ECO:0000313" key="1">
    <source>
        <dbReference type="EMBL" id="QPH91379.1"/>
    </source>
</evidence>
<sequence length="219" mass="25598">MKLKYLVLFVFASIFFSGCTLGTVITNYQWKNASPEAKKKVEEYYDMQCRADPTTSTQEKLKDGYGSLYIYAYGCTYCKYFMFPDKDGFGLAPESSQPDIAERKIYINDELIANLHVWEYTILYLKAGKYRLFYDRGNISTDVEVIDGEPTLFYPVGERRALVLHGRDNLTGFYDSLPRYITKPFYVKLPENEKYLKDTEEYLGLSNCYHTSKRWKVVK</sequence>
<accession>A0A7S9RGQ2</accession>
<dbReference type="RefSeq" id="WP_107714530.1">
    <property type="nucleotide sequence ID" value="NZ_CABPUM010000002.1"/>
</dbReference>
<dbReference type="Proteomes" id="UP000594404">
    <property type="component" value="Chromosome"/>
</dbReference>
<reference evidence="1 2" key="1">
    <citation type="journal article" date="2018" name="Emerg. Microbes Infect.">
        <title>Genomic analysis of oral Campylobacter concisus strains identified a potential bacterial molecular marker associated with active Crohn's disease.</title>
        <authorList>
            <person name="Liu F."/>
            <person name="Ma R."/>
            <person name="Tay C.Y.A."/>
            <person name="Octavia S."/>
            <person name="Lan R."/>
            <person name="Chung H.K.L."/>
            <person name="Riordan S.M."/>
            <person name="Grimm M.C."/>
            <person name="Leong R.W."/>
            <person name="Tanaka M.M."/>
            <person name="Connor S."/>
            <person name="Zhang L."/>
        </authorList>
    </citation>
    <scope>NUCLEOTIDE SEQUENCE [LARGE SCALE GENOMIC DNA]</scope>
    <source>
        <strain evidence="1 2">P1CDO3</strain>
    </source>
</reference>
<proteinExistence type="predicted"/>
<protein>
    <recommendedName>
        <fullName evidence="3">Lipoprotein</fullName>
    </recommendedName>
</protein>
<dbReference type="EMBL" id="CP049266">
    <property type="protein sequence ID" value="QPH91379.1"/>
    <property type="molecule type" value="Genomic_DNA"/>
</dbReference>
<organism evidence="1 2">
    <name type="scientific">Campylobacter concisus</name>
    <dbReference type="NCBI Taxonomy" id="199"/>
    <lineage>
        <taxon>Bacteria</taxon>
        <taxon>Pseudomonadati</taxon>
        <taxon>Campylobacterota</taxon>
        <taxon>Epsilonproteobacteria</taxon>
        <taxon>Campylobacterales</taxon>
        <taxon>Campylobacteraceae</taxon>
        <taxon>Campylobacter</taxon>
    </lineage>
</organism>
<dbReference type="PROSITE" id="PS51257">
    <property type="entry name" value="PROKAR_LIPOPROTEIN"/>
    <property type="match status" value="1"/>
</dbReference>
<evidence type="ECO:0008006" key="3">
    <source>
        <dbReference type="Google" id="ProtNLM"/>
    </source>
</evidence>
<dbReference type="AlphaFoldDB" id="A0A7S9RGQ2"/>